<dbReference type="Proteomes" id="UP000187891">
    <property type="component" value="Unassembled WGS sequence"/>
</dbReference>
<dbReference type="AlphaFoldDB" id="A0A1R3U1T1"/>
<reference evidence="2" key="1">
    <citation type="submission" date="2016-10" db="EMBL/GenBank/DDBJ databases">
        <authorList>
            <person name="Wibberg D."/>
        </authorList>
    </citation>
    <scope>NUCLEOTIDE SEQUENCE [LARGE SCALE GENOMIC DNA]</scope>
</reference>
<dbReference type="EMBL" id="FMUE01000020">
    <property type="protein sequence ID" value="SCX35268.1"/>
    <property type="molecule type" value="Genomic_DNA"/>
</dbReference>
<sequence>MRRSHKNCCPVRKYALVHLYDVLSVSGRCKVRDRVLPKSWRINEHVNCTATGEDVVASATIQRIGTSPSDNDVIERVARAGKCSRTRTGQVLHIGAERMARECCANGVDTLIHILHNNITGIVDHIGVIARTTDQRVRSRTAIQRVIARASLDRVGGRVTVPVKAAAREVRFSTFVASQRIGAKRGADLVVPASPPR</sequence>
<protein>
    <submittedName>
        <fullName evidence="1">Uncharacterized protein</fullName>
    </submittedName>
</protein>
<organism evidence="1 2">
    <name type="scientific">Agrobacterium rosae</name>
    <dbReference type="NCBI Taxonomy" id="1972867"/>
    <lineage>
        <taxon>Bacteria</taxon>
        <taxon>Pseudomonadati</taxon>
        <taxon>Pseudomonadota</taxon>
        <taxon>Alphaproteobacteria</taxon>
        <taxon>Hyphomicrobiales</taxon>
        <taxon>Rhizobiaceae</taxon>
        <taxon>Rhizobium/Agrobacterium group</taxon>
        <taxon>Agrobacterium</taxon>
    </lineage>
</organism>
<evidence type="ECO:0000313" key="2">
    <source>
        <dbReference type="Proteomes" id="UP000187891"/>
    </source>
</evidence>
<evidence type="ECO:0000313" key="1">
    <source>
        <dbReference type="EMBL" id="SCX35268.1"/>
    </source>
</evidence>
<proteinExistence type="predicted"/>
<accession>A0A1R3U1T1</accession>
<gene>
    <name evidence="1" type="ORF">DSM25559_4875</name>
</gene>
<name>A0A1R3U1T1_9HYPH</name>